<sequence>EGRERERLAGSRPGEGFVPSRGDEPYIHRPKDRELAAACTRVLNDLEFIEERVWDAFYKDI</sequence>
<reference evidence="2" key="1">
    <citation type="journal article" date="2015" name="Nature">
        <title>Complex archaea that bridge the gap between prokaryotes and eukaryotes.</title>
        <authorList>
            <person name="Spang A."/>
            <person name="Saw J.H."/>
            <person name="Jorgensen S.L."/>
            <person name="Zaremba-Niedzwiedzka K."/>
            <person name="Martijn J."/>
            <person name="Lind A.E."/>
            <person name="van Eijk R."/>
            <person name="Schleper C."/>
            <person name="Guy L."/>
            <person name="Ettema T.J."/>
        </authorList>
    </citation>
    <scope>NUCLEOTIDE SEQUENCE</scope>
</reference>
<gene>
    <name evidence="2" type="ORF">LCGC14_3139910</name>
</gene>
<feature type="non-terminal residue" evidence="2">
    <location>
        <position position="1"/>
    </location>
</feature>
<organism evidence="2">
    <name type="scientific">marine sediment metagenome</name>
    <dbReference type="NCBI Taxonomy" id="412755"/>
    <lineage>
        <taxon>unclassified sequences</taxon>
        <taxon>metagenomes</taxon>
        <taxon>ecological metagenomes</taxon>
    </lineage>
</organism>
<proteinExistence type="predicted"/>
<feature type="region of interest" description="Disordered" evidence="1">
    <location>
        <begin position="1"/>
        <end position="25"/>
    </location>
</feature>
<accession>A0A0F8YLJ6</accession>
<evidence type="ECO:0000256" key="1">
    <source>
        <dbReference type="SAM" id="MobiDB-lite"/>
    </source>
</evidence>
<comment type="caution">
    <text evidence="2">The sequence shown here is derived from an EMBL/GenBank/DDBJ whole genome shotgun (WGS) entry which is preliminary data.</text>
</comment>
<dbReference type="AlphaFoldDB" id="A0A0F8YLJ6"/>
<evidence type="ECO:0000313" key="2">
    <source>
        <dbReference type="EMBL" id="KKK48956.1"/>
    </source>
</evidence>
<name>A0A0F8YLJ6_9ZZZZ</name>
<dbReference type="EMBL" id="LAZR01068801">
    <property type="protein sequence ID" value="KKK48956.1"/>
    <property type="molecule type" value="Genomic_DNA"/>
</dbReference>
<protein>
    <submittedName>
        <fullName evidence="2">Uncharacterized protein</fullName>
    </submittedName>
</protein>